<organism evidence="1 2">
    <name type="scientific">Larkinella humicola</name>
    <dbReference type="NCBI Taxonomy" id="2607654"/>
    <lineage>
        <taxon>Bacteria</taxon>
        <taxon>Pseudomonadati</taxon>
        <taxon>Bacteroidota</taxon>
        <taxon>Cytophagia</taxon>
        <taxon>Cytophagales</taxon>
        <taxon>Spirosomataceae</taxon>
        <taxon>Larkinella</taxon>
    </lineage>
</organism>
<dbReference type="PANTHER" id="PTHR43751">
    <property type="entry name" value="SULFATASE"/>
    <property type="match status" value="1"/>
</dbReference>
<reference evidence="1 2" key="1">
    <citation type="submission" date="2019-09" db="EMBL/GenBank/DDBJ databases">
        <title>Genome Sequence of Larkinella sp MA1.</title>
        <authorList>
            <person name="Srinivasan S."/>
        </authorList>
    </citation>
    <scope>NUCLEOTIDE SEQUENCE [LARGE SCALE GENOMIC DNA]</scope>
    <source>
        <strain evidence="1 2">MA1</strain>
    </source>
</reference>
<dbReference type="Proteomes" id="UP000326344">
    <property type="component" value="Unassembled WGS sequence"/>
</dbReference>
<evidence type="ECO:0000313" key="2">
    <source>
        <dbReference type="Proteomes" id="UP000326344"/>
    </source>
</evidence>
<accession>A0A5N1JCS7</accession>
<dbReference type="EMBL" id="VTWS01000005">
    <property type="protein sequence ID" value="KAA9349604.1"/>
    <property type="molecule type" value="Genomic_DNA"/>
</dbReference>
<dbReference type="InterPro" id="IPR052701">
    <property type="entry name" value="GAG_Ulvan_Degrading_Sulfatases"/>
</dbReference>
<name>A0A5N1JCS7_9BACT</name>
<sequence length="124" mass="14112">MRQGTIPIVPSGVDVAGGKPVASDGISYLPTLLGKEKRQEKHEYISWEYPEKGGQLAIRMGNWKAVKRDLRKNPNARWQLYDLAKDRKETTYLAVSNPASLAQFDAIVKKEHRPPHVAEWKFLE</sequence>
<comment type="caution">
    <text evidence="1">The sequence shown here is derived from an EMBL/GenBank/DDBJ whole genome shotgun (WGS) entry which is preliminary data.</text>
</comment>
<dbReference type="InterPro" id="IPR017850">
    <property type="entry name" value="Alkaline_phosphatase_core_sf"/>
</dbReference>
<keyword evidence="2" id="KW-1185">Reference proteome</keyword>
<gene>
    <name evidence="1" type="ORF">F0P93_19260</name>
</gene>
<dbReference type="RefSeq" id="WP_150878842.1">
    <property type="nucleotide sequence ID" value="NZ_VTWS01000005.1"/>
</dbReference>
<dbReference type="AlphaFoldDB" id="A0A5N1JCS7"/>
<protein>
    <submittedName>
        <fullName evidence="1">Uncharacterized protein</fullName>
    </submittedName>
</protein>
<dbReference type="PANTHER" id="PTHR43751:SF3">
    <property type="entry name" value="SULFATASE N-TERMINAL DOMAIN-CONTAINING PROTEIN"/>
    <property type="match status" value="1"/>
</dbReference>
<dbReference type="SUPFAM" id="SSF53649">
    <property type="entry name" value="Alkaline phosphatase-like"/>
    <property type="match status" value="1"/>
</dbReference>
<evidence type="ECO:0000313" key="1">
    <source>
        <dbReference type="EMBL" id="KAA9349604.1"/>
    </source>
</evidence>
<proteinExistence type="predicted"/>
<dbReference type="Gene3D" id="3.30.1120.10">
    <property type="match status" value="1"/>
</dbReference>